<dbReference type="PROSITE" id="PS50830">
    <property type="entry name" value="TNASE_3"/>
    <property type="match status" value="1"/>
</dbReference>
<dbReference type="Pfam" id="PF00565">
    <property type="entry name" value="SNase"/>
    <property type="match status" value="1"/>
</dbReference>
<dbReference type="PANTHER" id="PTHR12302">
    <property type="entry name" value="EBNA2 BINDING PROTEIN P100"/>
    <property type="match status" value="1"/>
</dbReference>
<dbReference type="SUPFAM" id="SSF50199">
    <property type="entry name" value="Staphylococcal nuclease"/>
    <property type="match status" value="1"/>
</dbReference>
<reference evidence="4" key="1">
    <citation type="submission" date="2016-06" db="EMBL/GenBank/DDBJ databases">
        <title>NZP2037 Pacbio-Illumina hybrid assembly.</title>
        <authorList>
            <person name="Ramsay J.P."/>
        </authorList>
    </citation>
    <scope>NUCLEOTIDE SEQUENCE [LARGE SCALE GENOMIC DNA]</scope>
    <source>
        <strain evidence="4">R7ANS::ICEMlSym2042</strain>
    </source>
</reference>
<feature type="transmembrane region" description="Helical" evidence="1">
    <location>
        <begin position="21"/>
        <end position="43"/>
    </location>
</feature>
<evidence type="ECO:0000313" key="3">
    <source>
        <dbReference type="EMBL" id="OBP72615.1"/>
    </source>
</evidence>
<dbReference type="InterPro" id="IPR016071">
    <property type="entry name" value="Staphylococal_nuclease_OB-fold"/>
</dbReference>
<dbReference type="Proteomes" id="UP000093748">
    <property type="component" value="Unassembled WGS sequence"/>
</dbReference>
<keyword evidence="1" id="KW-0472">Membrane</keyword>
<sequence>MSRSWSPRSRRRYAAPRPRSLWRKVLDYGLTIIILGLLILLAARLDRVETRQTQGAAIINDGDSITLGTERIRMRGIDAPEYTQTCRRNGVDYACGTLARQSLVRLIAGRPVTCSGWQRDRYGRLLGDCKAGGTDLNRAQVEAGWAVAFGDFESEEATARAAKVGIWAGTFDQPQDWRDSHHGEVVERKHGTLASIGDAVREIFRFW</sequence>
<dbReference type="InterPro" id="IPR035437">
    <property type="entry name" value="SNase_OB-fold_sf"/>
</dbReference>
<gene>
    <name evidence="3" type="ORF">BAE39_18805</name>
</gene>
<comment type="caution">
    <text evidence="3">The sequence shown here is derived from an EMBL/GenBank/DDBJ whole genome shotgun (WGS) entry which is preliminary data.</text>
</comment>
<name>A0A1A5HTE3_RHILI</name>
<dbReference type="Gene3D" id="2.40.50.90">
    <property type="match status" value="1"/>
</dbReference>
<proteinExistence type="predicted"/>
<dbReference type="EMBL" id="LZTJ01000031">
    <property type="protein sequence ID" value="OBP72615.1"/>
    <property type="molecule type" value="Genomic_DNA"/>
</dbReference>
<dbReference type="OrthoDB" id="9805504at2"/>
<evidence type="ECO:0000256" key="1">
    <source>
        <dbReference type="SAM" id="Phobius"/>
    </source>
</evidence>
<dbReference type="AlphaFoldDB" id="A0A1A5HTE3"/>
<accession>A0A1A5HTE3</accession>
<dbReference type="RefSeq" id="WP_032930292.1">
    <property type="nucleotide sequence ID" value="NZ_LZTH01000044.1"/>
</dbReference>
<dbReference type="PANTHER" id="PTHR12302:SF26">
    <property type="entry name" value="BLR1266 PROTEIN"/>
    <property type="match status" value="1"/>
</dbReference>
<keyword evidence="1" id="KW-0812">Transmembrane</keyword>
<keyword evidence="1" id="KW-1133">Transmembrane helix</keyword>
<evidence type="ECO:0000259" key="2">
    <source>
        <dbReference type="PROSITE" id="PS50830"/>
    </source>
</evidence>
<dbReference type="GeneID" id="66684051"/>
<organism evidence="3 4">
    <name type="scientific">Rhizobium loti</name>
    <name type="common">Mesorhizobium loti</name>
    <dbReference type="NCBI Taxonomy" id="381"/>
    <lineage>
        <taxon>Bacteria</taxon>
        <taxon>Pseudomonadati</taxon>
        <taxon>Pseudomonadota</taxon>
        <taxon>Alphaproteobacteria</taxon>
        <taxon>Hyphomicrobiales</taxon>
        <taxon>Phyllobacteriaceae</taxon>
        <taxon>Mesorhizobium</taxon>
    </lineage>
</organism>
<dbReference type="SMART" id="SM00318">
    <property type="entry name" value="SNc"/>
    <property type="match status" value="1"/>
</dbReference>
<evidence type="ECO:0000313" key="4">
    <source>
        <dbReference type="Proteomes" id="UP000093748"/>
    </source>
</evidence>
<feature type="domain" description="TNase-like" evidence="2">
    <location>
        <begin position="59"/>
        <end position="169"/>
    </location>
</feature>
<protein>
    <submittedName>
        <fullName evidence="3">Nuclease</fullName>
    </submittedName>
</protein>